<evidence type="ECO:0000313" key="2">
    <source>
        <dbReference type="Proteomes" id="UP000593594"/>
    </source>
</evidence>
<dbReference type="PANTHER" id="PTHR35399">
    <property type="entry name" value="SLR8030 PROTEIN"/>
    <property type="match status" value="1"/>
</dbReference>
<gene>
    <name evidence="1" type="ORF">HW532_19935</name>
</gene>
<dbReference type="SUPFAM" id="SSF63829">
    <property type="entry name" value="Calcium-dependent phosphotriesterase"/>
    <property type="match status" value="1"/>
</dbReference>
<accession>A0A7S8C7D9</accession>
<dbReference type="PROSITE" id="PS51318">
    <property type="entry name" value="TAT"/>
    <property type="match status" value="1"/>
</dbReference>
<dbReference type="InterPro" id="IPR006311">
    <property type="entry name" value="TAT_signal"/>
</dbReference>
<dbReference type="InterPro" id="IPR008557">
    <property type="entry name" value="PhoX"/>
</dbReference>
<dbReference type="AlphaFoldDB" id="A0A7S8C7D9"/>
<sequence length="680" mass="73895">MNDHSKRIVADDGYCNKAEAFEASDDQPANPHLDRTLGDVIGRRFARRDVLKSTLAVSAIGALFGTSALTAPTAKAAAPVSSFDFAEIDAGVDETHHVARGYDAAILLRWGDPIFADAPAFDPANQSAEAQLRQFGYNNDYVAFLPLDDTGTRGLICVNHEYTNEEVMFPGLGRQDKVDFAGMTAELVDIEMAAHGVSIVEIALENGTWTPVLTSRFNRRISPLSTEMAVDGPAAGHARLKTSADRTGKRVMGTLNNCAGGHTPWGTYLAAEENFHGYFWTDEKDAEGKRLTKGLGGDQQKSYERYAVPGGWYAWGRFHDRFNVDKEPNEPNRFGWVVEIDPNDPGSTPVKHTALGRFRHEGAETILNSDGRVVVYMGDDARFDYLYRFVSREAYREGDKAHNMALLSDGTLSVARFGEDGSMEWLPLVFGEGPLTPENGFESQADVLIDTRLAADLLGATPMDRPEDVQPNPATDRVYVMLTNNTKRKADATDAANPRGPNAFGHVVELTPPGGDHAAETFAWDILVTCGDPRVAEIGAVWNPATSDSGWFASPDNAAVDADGRLWISTDQGGSWPKTGKADGLYAVDTEGDARGLSRMFFRCPVGAEMCGPYFAPDGETLFVAVQHPATDGTKDYAPFARASTFENPATRWPDFEPGMPPRPSVLAIRKTGGGRIAKD</sequence>
<reference evidence="1 2" key="1">
    <citation type="submission" date="2020-06" db="EMBL/GenBank/DDBJ databases">
        <title>Genome sequence of 2 isolates from Red Sea Mangroves.</title>
        <authorList>
            <person name="Sefrji F."/>
            <person name="Michoud G."/>
            <person name="Merlino G."/>
            <person name="Daffonchio D."/>
        </authorList>
    </citation>
    <scope>NUCLEOTIDE SEQUENCE [LARGE SCALE GENOMIC DNA]</scope>
    <source>
        <strain evidence="1 2">R1DC25</strain>
    </source>
</reference>
<dbReference type="Proteomes" id="UP000593594">
    <property type="component" value="Chromosome"/>
</dbReference>
<protein>
    <submittedName>
        <fullName evidence="1">PhoX family phosphatase</fullName>
    </submittedName>
</protein>
<dbReference type="KEGG" id="kmn:HW532_19935"/>
<dbReference type="EMBL" id="CP058214">
    <property type="protein sequence ID" value="QPC44770.1"/>
    <property type="molecule type" value="Genomic_DNA"/>
</dbReference>
<dbReference type="RefSeq" id="WP_213162139.1">
    <property type="nucleotide sequence ID" value="NZ_CP058214.1"/>
</dbReference>
<name>A0A7S8C7D9_9HYPH</name>
<keyword evidence="2" id="KW-1185">Reference proteome</keyword>
<evidence type="ECO:0000313" key="1">
    <source>
        <dbReference type="EMBL" id="QPC44770.1"/>
    </source>
</evidence>
<dbReference type="PANTHER" id="PTHR35399:SF2">
    <property type="entry name" value="DUF839 DOMAIN-CONTAINING PROTEIN"/>
    <property type="match status" value="1"/>
</dbReference>
<organism evidence="1 2">
    <name type="scientific">Kaustia mangrovi</name>
    <dbReference type="NCBI Taxonomy" id="2593653"/>
    <lineage>
        <taxon>Bacteria</taxon>
        <taxon>Pseudomonadati</taxon>
        <taxon>Pseudomonadota</taxon>
        <taxon>Alphaproteobacteria</taxon>
        <taxon>Hyphomicrobiales</taxon>
        <taxon>Parvibaculaceae</taxon>
        <taxon>Kaustia</taxon>
    </lineage>
</organism>
<dbReference type="Pfam" id="PF05787">
    <property type="entry name" value="PhoX"/>
    <property type="match status" value="1"/>
</dbReference>
<proteinExistence type="predicted"/>